<dbReference type="Proteomes" id="UP000663853">
    <property type="component" value="Unassembled WGS sequence"/>
</dbReference>
<feature type="region of interest" description="Disordered" evidence="1">
    <location>
        <begin position="339"/>
        <end position="543"/>
    </location>
</feature>
<feature type="region of interest" description="Disordered" evidence="1">
    <location>
        <begin position="1"/>
        <end position="100"/>
    </location>
</feature>
<feature type="compositionally biased region" description="Gly residues" evidence="1">
    <location>
        <begin position="1113"/>
        <end position="1122"/>
    </location>
</feature>
<organism evidence="2 3">
    <name type="scientific">Rhizoctonia solani</name>
    <dbReference type="NCBI Taxonomy" id="456999"/>
    <lineage>
        <taxon>Eukaryota</taxon>
        <taxon>Fungi</taxon>
        <taxon>Dikarya</taxon>
        <taxon>Basidiomycota</taxon>
        <taxon>Agaricomycotina</taxon>
        <taxon>Agaricomycetes</taxon>
        <taxon>Cantharellales</taxon>
        <taxon>Ceratobasidiaceae</taxon>
        <taxon>Rhizoctonia</taxon>
    </lineage>
</organism>
<feature type="compositionally biased region" description="Gly residues" evidence="1">
    <location>
        <begin position="673"/>
        <end position="687"/>
    </location>
</feature>
<evidence type="ECO:0000313" key="3">
    <source>
        <dbReference type="Proteomes" id="UP000663853"/>
    </source>
</evidence>
<feature type="region of interest" description="Disordered" evidence="1">
    <location>
        <begin position="1084"/>
        <end position="1225"/>
    </location>
</feature>
<accession>A0A8H3DHB8</accession>
<feature type="region of interest" description="Disordered" evidence="1">
    <location>
        <begin position="670"/>
        <end position="698"/>
    </location>
</feature>
<feature type="compositionally biased region" description="Polar residues" evidence="1">
    <location>
        <begin position="492"/>
        <end position="522"/>
    </location>
</feature>
<dbReference type="Pfam" id="PF01803">
    <property type="entry name" value="LIM_bind"/>
    <property type="match status" value="1"/>
</dbReference>
<feature type="compositionally biased region" description="Low complexity" evidence="1">
    <location>
        <begin position="438"/>
        <end position="447"/>
    </location>
</feature>
<feature type="compositionally biased region" description="Low complexity" evidence="1">
    <location>
        <begin position="1160"/>
        <end position="1173"/>
    </location>
</feature>
<feature type="compositionally biased region" description="Low complexity" evidence="1">
    <location>
        <begin position="1123"/>
        <end position="1133"/>
    </location>
</feature>
<reference evidence="2" key="1">
    <citation type="submission" date="2021-01" db="EMBL/GenBank/DDBJ databases">
        <authorList>
            <person name="Kaushik A."/>
        </authorList>
    </citation>
    <scope>NUCLEOTIDE SEQUENCE</scope>
    <source>
        <strain evidence="2">AG6-10EEA</strain>
    </source>
</reference>
<gene>
    <name evidence="2" type="ORF">RDB_LOCUS162123</name>
</gene>
<evidence type="ECO:0000313" key="2">
    <source>
        <dbReference type="EMBL" id="CAE6527301.1"/>
    </source>
</evidence>
<dbReference type="EMBL" id="CAJMXA010003931">
    <property type="protein sequence ID" value="CAE6527301.1"/>
    <property type="molecule type" value="Genomic_DNA"/>
</dbReference>
<feature type="compositionally biased region" description="Low complexity" evidence="1">
    <location>
        <begin position="26"/>
        <end position="59"/>
    </location>
</feature>
<dbReference type="InterPro" id="IPR029005">
    <property type="entry name" value="LIM-bd/SEUSS"/>
</dbReference>
<feature type="compositionally biased region" description="Gly residues" evidence="1">
    <location>
        <begin position="367"/>
        <end position="384"/>
    </location>
</feature>
<feature type="compositionally biased region" description="Pro residues" evidence="1">
    <location>
        <begin position="351"/>
        <end position="363"/>
    </location>
</feature>
<dbReference type="AlphaFoldDB" id="A0A8H3DHB8"/>
<protein>
    <submittedName>
        <fullName evidence="2">Uncharacterized protein</fullName>
    </submittedName>
</protein>
<evidence type="ECO:0000256" key="1">
    <source>
        <dbReference type="SAM" id="MobiDB-lite"/>
    </source>
</evidence>
<name>A0A8H3DHB8_9AGAM</name>
<feature type="compositionally biased region" description="Gly residues" evidence="1">
    <location>
        <begin position="86"/>
        <end position="100"/>
    </location>
</feature>
<feature type="compositionally biased region" description="Polar residues" evidence="1">
    <location>
        <begin position="60"/>
        <end position="72"/>
    </location>
</feature>
<sequence length="1225" mass="126455">MEYTPPIGSQPGTGEILPQYMNGLYQQQQQGQRAPQQQAQQQQQQQQQTGFGPSQQQEQLFQQGAKTIQPQAGANRMASFPPQHQAGGGPSGGMPGGMVGGPTMNGGMNMGPGVMNMPGNMGGAPGGMNPNGMPGGMGGMNPAGMNVNGPMGGMGGHPNPMNMNPMGPNTQRPGQMARKVPMPMGGMRPGMPPRMGMNVPNGMSPGLPAQGPMGGMPTLTSGMPNMGAQGMGNMGPGAGGPGGPGNTGGMGGMMQSMGGANGGMSVGAQQGGMGGPNMPGSGPGMGASSAMSGMGSIGGLNGMGGPGAPGMTNMRSNTMGNGPWLNERQYSTDGMIKRTGQLDDFNSLPGSQPPGHPLGPQPQHPHGVGGSQIGGPGHGVGGPGQMAPHPMGPQMAQQPRPPSQPTAGSPVGNLPAHHPQLSGQMGGGTPGPGPMGPGAPMQPGGTPRMATPGHPGGQLMNNPPAPSPHRMGGSPAHHQGHPHQPHIGGSPAHQNQMSSPRHMTSSSPAPGQGPNQARSNAPTPVPPRGASADPMGMRPDGMQPNDMRIPGEPSGMIRMGDSGIGNIVRGPDGSLRPANEMMVLRDGRLVRDMQPPMEGMNHAPSGDGMGRPGMGLPPNGMRPGEIGRLGPDGMVRGAGAYNAPYGAQGGNFSQPYGGIHPTPAQQHENMRRGVGGGPPGAGPGGVPRSGSVDDMSGLSSQMGLPEDLTDVIGGMSMPGRPGPGPGRASLPPQMPMNGVGPGGRGPVPMMQRRPTLMQGMQPRPIPLGMGVVRMLQMSQELTNMRDKMLSDWVRFREDFFTQSGKISMTIFYGVEGRKYMVSPEIIPRFFLCFFESGVGRISLGLNGATETTENCQNEQLESVVSTLNAVWRYELDNGWIVEHNGPVKIHLVAEPVQGDPHMYKLKIEDMTCNAPTTSYFFRPEKLDGNLIQGPSREVGPMTPRISPGLAARQTGEPVGDPNIGLTTDENGVIIEHEERLVYERASLPPKPFQTYGLPASVWRLLAMSACVHELAPVMELEQSFQMGPLAAFDQYAEMDQNARHEAGLDNMPEGMGGHSFPSFNPAFSNPPHMPDHSPALAHAQAGMHHGPHQGAALTTGRPTPTPPPHMRPGQGGPGGPIRGGMPLAGSGELPPLPGLGVGIPPGMSNIITSQSPLLSHPGAPGQPPHGQLGMKRKQQPEQGPDPTGGPSGSQPPRGVNNAVRMNKTSPALARKRAKQSTNSLS</sequence>
<proteinExistence type="predicted"/>
<comment type="caution">
    <text evidence="2">The sequence shown here is derived from an EMBL/GenBank/DDBJ whole genome shotgun (WGS) entry which is preliminary data.</text>
</comment>